<evidence type="ECO:0000256" key="1">
    <source>
        <dbReference type="SAM" id="SignalP"/>
    </source>
</evidence>
<keyword evidence="1" id="KW-0732">Signal</keyword>
<name>U5DLC2_9CHRO</name>
<gene>
    <name evidence="2" type="ORF">KR51_00017470</name>
</gene>
<dbReference type="AlphaFoldDB" id="U5DLC2"/>
<feature type="chain" id="PRO_5004658977" evidence="1">
    <location>
        <begin position="33"/>
        <end position="268"/>
    </location>
</feature>
<sequence>MSIANRFIASTTALAFSAGAAAIALTPQPANAHPFRNQTRSTYNTGYDSNPFGQATYRQPAYTNVPNTNDTRYDSGYVTFGSRDNTAFTNSRARNATIPAGVTIPVRYAEAEKILVTPEETLPLTLSVAANIRDRRGSVLIPAGSSIVGEIVPAGGGSQFVARELIFADTGRAQAIYGSSQIVTRTETIREGAKTAEILGGAAAGAAAAAIIAGVTGNSNAGVFEVLGGAGGGALTGWLIGRDRAELISIDPNRDLDVILQSRLSLSR</sequence>
<dbReference type="EMBL" id="ASSJ01000046">
    <property type="protein sequence ID" value="ERN41667.1"/>
    <property type="molecule type" value="Genomic_DNA"/>
</dbReference>
<accession>U5DLC2</accession>
<feature type="signal peptide" evidence="1">
    <location>
        <begin position="1"/>
        <end position="32"/>
    </location>
</feature>
<dbReference type="InParanoid" id="U5DLC2"/>
<dbReference type="RefSeq" id="WP_022606550.1">
    <property type="nucleotide sequence ID" value="NZ_ASSJ01000046.1"/>
</dbReference>
<protein>
    <submittedName>
        <fullName evidence="2">Uncharacterized protein</fullName>
    </submittedName>
</protein>
<dbReference type="eggNOG" id="COG2948">
    <property type="taxonomic scope" value="Bacteria"/>
</dbReference>
<evidence type="ECO:0000313" key="2">
    <source>
        <dbReference type="EMBL" id="ERN41667.1"/>
    </source>
</evidence>
<proteinExistence type="predicted"/>
<dbReference type="OrthoDB" id="9767597at2"/>
<keyword evidence="3" id="KW-1185">Reference proteome</keyword>
<reference evidence="2 3" key="1">
    <citation type="submission" date="2013-05" db="EMBL/GenBank/DDBJ databases">
        <title>Draft genome sequence of Rubidibacter lacunae KORDI 51-2.</title>
        <authorList>
            <person name="Choi D.H."/>
            <person name="Noh J.H."/>
            <person name="Kwon K.-K."/>
            <person name="Lee J.-H."/>
            <person name="Ryu J.-Y."/>
        </authorList>
    </citation>
    <scope>NUCLEOTIDE SEQUENCE [LARGE SCALE GENOMIC DNA]</scope>
    <source>
        <strain evidence="2 3">KORDI 51-2</strain>
    </source>
</reference>
<comment type="caution">
    <text evidence="2">The sequence shown here is derived from an EMBL/GenBank/DDBJ whole genome shotgun (WGS) entry which is preliminary data.</text>
</comment>
<dbReference type="Proteomes" id="UP000016960">
    <property type="component" value="Unassembled WGS sequence"/>
</dbReference>
<organism evidence="2 3">
    <name type="scientific">Rubidibacter lacunae KORDI 51-2</name>
    <dbReference type="NCBI Taxonomy" id="582515"/>
    <lineage>
        <taxon>Bacteria</taxon>
        <taxon>Bacillati</taxon>
        <taxon>Cyanobacteriota</taxon>
        <taxon>Cyanophyceae</taxon>
        <taxon>Oscillatoriophycideae</taxon>
        <taxon>Chroococcales</taxon>
        <taxon>Aphanothecaceae</taxon>
        <taxon>Rubidibacter</taxon>
    </lineage>
</organism>
<dbReference type="STRING" id="582515.KR51_00017470"/>
<evidence type="ECO:0000313" key="3">
    <source>
        <dbReference type="Proteomes" id="UP000016960"/>
    </source>
</evidence>